<evidence type="ECO:0000313" key="1">
    <source>
        <dbReference type="EMBL" id="NVN13256.1"/>
    </source>
</evidence>
<sequence length="76" mass="7898">MLVHAPFCGRSSDMSAAFSLRRPCLLAVLGLSLLPLAACSSFSGDGDDHPPRAHNVIVVPRGTDVVCPDGTQPPCP</sequence>
<dbReference type="AlphaFoldDB" id="A0A7Y7M8T5"/>
<dbReference type="EMBL" id="JABXXP010000818">
    <property type="protein sequence ID" value="NVN13256.1"/>
    <property type="molecule type" value="Genomic_DNA"/>
</dbReference>
<comment type="caution">
    <text evidence="1">The sequence shown here is derived from an EMBL/GenBank/DDBJ whole genome shotgun (WGS) entry which is preliminary data.</text>
</comment>
<name>A0A7Y7M8T5_9PROT</name>
<evidence type="ECO:0000313" key="2">
    <source>
        <dbReference type="Proteomes" id="UP000534870"/>
    </source>
</evidence>
<protein>
    <submittedName>
        <fullName evidence="1">Uncharacterized protein</fullName>
    </submittedName>
</protein>
<proteinExistence type="predicted"/>
<organism evidence="1 2">
    <name type="scientific">Nguyenibacter vanlangensis</name>
    <dbReference type="NCBI Taxonomy" id="1216886"/>
    <lineage>
        <taxon>Bacteria</taxon>
        <taxon>Pseudomonadati</taxon>
        <taxon>Pseudomonadota</taxon>
        <taxon>Alphaproteobacteria</taxon>
        <taxon>Acetobacterales</taxon>
        <taxon>Acetobacteraceae</taxon>
        <taxon>Nguyenibacter</taxon>
    </lineage>
</organism>
<reference evidence="1 2" key="1">
    <citation type="submission" date="2020-06" db="EMBL/GenBank/DDBJ databases">
        <title>Description of novel acetic acid bacteria.</title>
        <authorList>
            <person name="Sombolestani A."/>
        </authorList>
    </citation>
    <scope>NUCLEOTIDE SEQUENCE [LARGE SCALE GENOMIC DNA]</scope>
    <source>
        <strain evidence="1 2">LMG 31431</strain>
    </source>
</reference>
<dbReference type="Proteomes" id="UP000534870">
    <property type="component" value="Unassembled WGS sequence"/>
</dbReference>
<gene>
    <name evidence="1" type="ORF">HUK84_19310</name>
</gene>
<accession>A0A7Y7M8T5</accession>